<dbReference type="Proteomes" id="UP000634660">
    <property type="component" value="Unassembled WGS sequence"/>
</dbReference>
<evidence type="ECO:0000313" key="3">
    <source>
        <dbReference type="EMBL" id="QEU76927.1"/>
    </source>
</evidence>
<reference evidence="2" key="3">
    <citation type="submission" date="2020-09" db="EMBL/GenBank/DDBJ databases">
        <authorList>
            <person name="Sun Q."/>
            <person name="Ohkuma M."/>
        </authorList>
    </citation>
    <scope>NUCLEOTIDE SEQUENCE</scope>
    <source>
        <strain evidence="2">JCM 4834</strain>
    </source>
</reference>
<dbReference type="OrthoDB" id="4155684at2"/>
<reference evidence="2" key="1">
    <citation type="journal article" date="2014" name="Int. J. Syst. Evol. Microbiol.">
        <title>Complete genome sequence of Corynebacterium casei LMG S-19264T (=DSM 44701T), isolated from a smear-ripened cheese.</title>
        <authorList>
            <consortium name="US DOE Joint Genome Institute (JGI-PGF)"/>
            <person name="Walter F."/>
            <person name="Albersmeier A."/>
            <person name="Kalinowski J."/>
            <person name="Ruckert C."/>
        </authorList>
    </citation>
    <scope>NUCLEOTIDE SEQUENCE</scope>
    <source>
        <strain evidence="2">JCM 4834</strain>
    </source>
</reference>
<dbReference type="Gene3D" id="1.10.260.40">
    <property type="entry name" value="lambda repressor-like DNA-binding domains"/>
    <property type="match status" value="1"/>
</dbReference>
<keyword evidence="4" id="KW-1185">Reference proteome</keyword>
<evidence type="ECO:0000259" key="1">
    <source>
        <dbReference type="SMART" id="SM00530"/>
    </source>
</evidence>
<feature type="domain" description="HTH cro/C1-type" evidence="1">
    <location>
        <begin position="21"/>
        <end position="79"/>
    </location>
</feature>
<dbReference type="InterPro" id="IPR001387">
    <property type="entry name" value="Cro/C1-type_HTH"/>
</dbReference>
<dbReference type="SMART" id="SM00530">
    <property type="entry name" value="HTH_XRE"/>
    <property type="match status" value="1"/>
</dbReference>
<sequence>MGRPELPVDHTVPARGELAAALRGLRAAAGLTYDELAVRTGLSAATLKRAASGRYVPAWETVTAITEVCGDLHRDVGQLWQRARVAQRGRLKDLPRPASPELITNAGALSEALVYFYEWAGGLPLRRLQELAGEAYFLPVSTAARIVGRQALPVSRQQCIAFLTACGIGPRLVRRWADAYDRIIAARHTNTRASSSEVDPALVLLRDVQRLTERSGGHGSVRVTDLFQGPGEATRLRGQQTLTGLLPQELPQRRIRFAERPRRLPPQPA</sequence>
<dbReference type="Proteomes" id="UP000326831">
    <property type="component" value="Chromosome"/>
</dbReference>
<dbReference type="RefSeq" id="WP_150516025.1">
    <property type="nucleotide sequence ID" value="NZ_BMVX01000044.1"/>
</dbReference>
<dbReference type="SUPFAM" id="SSF47413">
    <property type="entry name" value="lambda repressor-like DNA-binding domains"/>
    <property type="match status" value="1"/>
</dbReference>
<dbReference type="AlphaFoldDB" id="A0A5P2UK21"/>
<organism evidence="3 4">
    <name type="scientific">Streptomyces subrutilus</name>
    <dbReference type="NCBI Taxonomy" id="36818"/>
    <lineage>
        <taxon>Bacteria</taxon>
        <taxon>Bacillati</taxon>
        <taxon>Actinomycetota</taxon>
        <taxon>Actinomycetes</taxon>
        <taxon>Kitasatosporales</taxon>
        <taxon>Streptomycetaceae</taxon>
        <taxon>Streptomyces</taxon>
    </lineage>
</organism>
<proteinExistence type="predicted"/>
<reference evidence="3 4" key="2">
    <citation type="submission" date="2017-09" db="EMBL/GenBank/DDBJ databases">
        <authorList>
            <person name="Lee N."/>
            <person name="Cho B.-K."/>
        </authorList>
    </citation>
    <scope>NUCLEOTIDE SEQUENCE [LARGE SCALE GENOMIC DNA]</scope>
    <source>
        <strain evidence="3 4">ATCC 27467</strain>
    </source>
</reference>
<name>A0A5P2UK21_9ACTN</name>
<dbReference type="GO" id="GO:0003677">
    <property type="term" value="F:DNA binding"/>
    <property type="evidence" value="ECO:0007669"/>
    <property type="project" value="InterPro"/>
</dbReference>
<gene>
    <name evidence="3" type="ORF">CP968_00025</name>
    <name evidence="2" type="ORF">GCM10010371_66260</name>
</gene>
<dbReference type="KEGG" id="ssub:CP968_00025"/>
<evidence type="ECO:0000313" key="4">
    <source>
        <dbReference type="Proteomes" id="UP000326831"/>
    </source>
</evidence>
<dbReference type="InterPro" id="IPR010982">
    <property type="entry name" value="Lambda_DNA-bd_dom_sf"/>
</dbReference>
<accession>A0A5P2UK21</accession>
<dbReference type="EMBL" id="CP023701">
    <property type="protein sequence ID" value="QEU76927.1"/>
    <property type="molecule type" value="Genomic_DNA"/>
</dbReference>
<evidence type="ECO:0000313" key="2">
    <source>
        <dbReference type="EMBL" id="GGZ97143.1"/>
    </source>
</evidence>
<dbReference type="EMBL" id="BMVX01000044">
    <property type="protein sequence ID" value="GGZ97143.1"/>
    <property type="molecule type" value="Genomic_DNA"/>
</dbReference>
<dbReference type="Pfam" id="PF13560">
    <property type="entry name" value="HTH_31"/>
    <property type="match status" value="1"/>
</dbReference>
<protein>
    <recommendedName>
        <fullName evidence="1">HTH cro/C1-type domain-containing protein</fullName>
    </recommendedName>
</protein>